<accession>A0ABT6H365</accession>
<gene>
    <name evidence="1" type="ORF">P6P90_05295</name>
</gene>
<dbReference type="Proteomes" id="UP001218246">
    <property type="component" value="Unassembled WGS sequence"/>
</dbReference>
<reference evidence="1 2" key="1">
    <citation type="submission" date="2023-04" db="EMBL/GenBank/DDBJ databases">
        <title>Ectobacillus antri isolated from activated sludge.</title>
        <authorList>
            <person name="Yan P."/>
            <person name="Liu X."/>
        </authorList>
    </citation>
    <scope>NUCLEOTIDE SEQUENCE [LARGE SCALE GENOMIC DNA]</scope>
    <source>
        <strain evidence="1 2">C18H</strain>
    </source>
</reference>
<organism evidence="1 2">
    <name type="scientific">Ectobacillus antri</name>
    <dbReference type="NCBI Taxonomy" id="2486280"/>
    <lineage>
        <taxon>Bacteria</taxon>
        <taxon>Bacillati</taxon>
        <taxon>Bacillota</taxon>
        <taxon>Bacilli</taxon>
        <taxon>Bacillales</taxon>
        <taxon>Bacillaceae</taxon>
        <taxon>Ectobacillus</taxon>
    </lineage>
</organism>
<dbReference type="RefSeq" id="WP_164464195.1">
    <property type="nucleotide sequence ID" value="NZ_JARRRY010000001.1"/>
</dbReference>
<dbReference type="EMBL" id="JARULN010000002">
    <property type="protein sequence ID" value="MDG5753412.1"/>
    <property type="molecule type" value="Genomic_DNA"/>
</dbReference>
<comment type="caution">
    <text evidence="1">The sequence shown here is derived from an EMBL/GenBank/DDBJ whole genome shotgun (WGS) entry which is preliminary data.</text>
</comment>
<keyword evidence="2" id="KW-1185">Reference proteome</keyword>
<sequence>MIRYWQLYYPILFPSTLHNAQSYRMRQIIGLREPYLRTWPYSNVYYGNYFEA</sequence>
<name>A0ABT6H365_9BACI</name>
<evidence type="ECO:0000313" key="2">
    <source>
        <dbReference type="Proteomes" id="UP001218246"/>
    </source>
</evidence>
<evidence type="ECO:0000313" key="1">
    <source>
        <dbReference type="EMBL" id="MDG5753412.1"/>
    </source>
</evidence>
<proteinExistence type="predicted"/>
<protein>
    <submittedName>
        <fullName evidence="1">Uncharacterized protein</fullName>
    </submittedName>
</protein>